<comment type="subcellular location">
    <subcellularLocation>
        <location evidence="1">Cell membrane</location>
        <topology evidence="1">Lipid-anchor</topology>
        <topology evidence="1">GPI-anchor</topology>
    </subcellularLocation>
    <subcellularLocation>
        <location evidence="2">Secreted</location>
    </subcellularLocation>
</comment>
<feature type="region of interest" description="Disordered" evidence="16">
    <location>
        <begin position="22"/>
        <end position="68"/>
    </location>
</feature>
<dbReference type="Pfam" id="PF05730">
    <property type="entry name" value="CFEM"/>
    <property type="match status" value="2"/>
</dbReference>
<keyword evidence="10 15" id="KW-0408">Iron</keyword>
<evidence type="ECO:0000256" key="17">
    <source>
        <dbReference type="SAM" id="SignalP"/>
    </source>
</evidence>
<keyword evidence="11" id="KW-0472">Membrane</keyword>
<evidence type="ECO:0000256" key="7">
    <source>
        <dbReference type="ARBA" id="ARBA00022622"/>
    </source>
</evidence>
<keyword evidence="14" id="KW-0449">Lipoprotein</keyword>
<evidence type="ECO:0000256" key="6">
    <source>
        <dbReference type="ARBA" id="ARBA00022617"/>
    </source>
</evidence>
<dbReference type="GO" id="GO:0098552">
    <property type="term" value="C:side of membrane"/>
    <property type="evidence" value="ECO:0007669"/>
    <property type="project" value="UniProtKB-KW"/>
</dbReference>
<dbReference type="InterPro" id="IPR051735">
    <property type="entry name" value="CFEM_domain"/>
</dbReference>
<dbReference type="InParanoid" id="A0A136JG02"/>
<dbReference type="PROSITE" id="PS52012">
    <property type="entry name" value="CFEM"/>
    <property type="match status" value="1"/>
</dbReference>
<keyword evidence="9 17" id="KW-0732">Signal</keyword>
<evidence type="ECO:0000256" key="16">
    <source>
        <dbReference type="SAM" id="MobiDB-lite"/>
    </source>
</evidence>
<keyword evidence="5" id="KW-0964">Secreted</keyword>
<feature type="chain" id="PRO_5007293800" description="CFEM domain-containing protein" evidence="17">
    <location>
        <begin position="18"/>
        <end position="404"/>
    </location>
</feature>
<dbReference type="Proteomes" id="UP000070501">
    <property type="component" value="Unassembled WGS sequence"/>
</dbReference>
<dbReference type="EMBL" id="KQ964246">
    <property type="protein sequence ID" value="KXJ96091.1"/>
    <property type="molecule type" value="Genomic_DNA"/>
</dbReference>
<evidence type="ECO:0000256" key="3">
    <source>
        <dbReference type="ARBA" id="ARBA00010031"/>
    </source>
</evidence>
<accession>A0A136JG02</accession>
<evidence type="ECO:0000256" key="4">
    <source>
        <dbReference type="ARBA" id="ARBA00022475"/>
    </source>
</evidence>
<keyword evidence="6 15" id="KW-0349">Heme</keyword>
<gene>
    <name evidence="19" type="ORF">Micbo1qcDRAFT_217890</name>
</gene>
<evidence type="ECO:0000313" key="20">
    <source>
        <dbReference type="Proteomes" id="UP000070501"/>
    </source>
</evidence>
<feature type="signal peptide" evidence="17">
    <location>
        <begin position="1"/>
        <end position="17"/>
    </location>
</feature>
<evidence type="ECO:0000256" key="9">
    <source>
        <dbReference type="ARBA" id="ARBA00022729"/>
    </source>
</evidence>
<evidence type="ECO:0000256" key="2">
    <source>
        <dbReference type="ARBA" id="ARBA00004613"/>
    </source>
</evidence>
<dbReference type="PANTHER" id="PTHR37928:SF1">
    <property type="entry name" value="CFEM DOMAIN PROTEIN (AFU_ORTHOLOGUE AFUA_6G14090)"/>
    <property type="match status" value="1"/>
</dbReference>
<keyword evidence="12 15" id="KW-1015">Disulfide bond</keyword>
<comment type="caution">
    <text evidence="15">Lacks conserved residue(s) required for the propagation of feature annotation.</text>
</comment>
<evidence type="ECO:0000256" key="11">
    <source>
        <dbReference type="ARBA" id="ARBA00023136"/>
    </source>
</evidence>
<feature type="region of interest" description="Disordered" evidence="16">
    <location>
        <begin position="217"/>
        <end position="237"/>
    </location>
</feature>
<evidence type="ECO:0000256" key="1">
    <source>
        <dbReference type="ARBA" id="ARBA00004609"/>
    </source>
</evidence>
<protein>
    <recommendedName>
        <fullName evidence="18">CFEM domain-containing protein</fullName>
    </recommendedName>
</protein>
<organism evidence="19 20">
    <name type="scientific">Microdochium bolleyi</name>
    <dbReference type="NCBI Taxonomy" id="196109"/>
    <lineage>
        <taxon>Eukaryota</taxon>
        <taxon>Fungi</taxon>
        <taxon>Dikarya</taxon>
        <taxon>Ascomycota</taxon>
        <taxon>Pezizomycotina</taxon>
        <taxon>Sordariomycetes</taxon>
        <taxon>Xylariomycetidae</taxon>
        <taxon>Xylariales</taxon>
        <taxon>Microdochiaceae</taxon>
        <taxon>Microdochium</taxon>
    </lineage>
</organism>
<evidence type="ECO:0000256" key="15">
    <source>
        <dbReference type="PROSITE-ProRule" id="PRU01356"/>
    </source>
</evidence>
<evidence type="ECO:0000256" key="10">
    <source>
        <dbReference type="ARBA" id="ARBA00023004"/>
    </source>
</evidence>
<dbReference type="AlphaFoldDB" id="A0A136JG02"/>
<dbReference type="InterPro" id="IPR008427">
    <property type="entry name" value="Extracellular_membr_CFEM_dom"/>
</dbReference>
<dbReference type="PANTHER" id="PTHR37928">
    <property type="entry name" value="CFEM DOMAIN PROTEIN (AFU_ORTHOLOGUE AFUA_6G14090)"/>
    <property type="match status" value="1"/>
</dbReference>
<dbReference type="GO" id="GO:0005886">
    <property type="term" value="C:plasma membrane"/>
    <property type="evidence" value="ECO:0007669"/>
    <property type="project" value="UniProtKB-SubCell"/>
</dbReference>
<keyword evidence="8 15" id="KW-0479">Metal-binding</keyword>
<keyword evidence="13" id="KW-0325">Glycoprotein</keyword>
<dbReference type="GO" id="GO:0005576">
    <property type="term" value="C:extracellular region"/>
    <property type="evidence" value="ECO:0007669"/>
    <property type="project" value="UniProtKB-SubCell"/>
</dbReference>
<evidence type="ECO:0000256" key="14">
    <source>
        <dbReference type="ARBA" id="ARBA00023288"/>
    </source>
</evidence>
<dbReference type="OrthoDB" id="2019572at2759"/>
<feature type="disulfide bond" evidence="15">
    <location>
        <begin position="355"/>
        <end position="362"/>
    </location>
</feature>
<dbReference type="SMART" id="SM00747">
    <property type="entry name" value="CFEM"/>
    <property type="match status" value="2"/>
</dbReference>
<name>A0A136JG02_9PEZI</name>
<evidence type="ECO:0000256" key="5">
    <source>
        <dbReference type="ARBA" id="ARBA00022525"/>
    </source>
</evidence>
<evidence type="ECO:0000313" key="19">
    <source>
        <dbReference type="EMBL" id="KXJ96091.1"/>
    </source>
</evidence>
<comment type="similarity">
    <text evidence="3">Belongs to the RBT5 family.</text>
</comment>
<sequence>MHFSGLVLLGLPLAALAKPCRPPTSSGAVDYPTSTGSTSSVSGSLTSSTSSTTNSTATPTATPLSCPEDDSKDFTAASGSTFLVQCNVGVTGTELNARAAAEARRISARALGTSSTFNACIQLCDDLLACEAAAWNPGSAVCRGFTDASTTNNPNGEWVATIISRVSPSSSSTTVFSATSTSFSSSSSSSSSASVSASVTSSTTSAASVSVTSSTESATSTSSTSTTSSATSTTSSAPAATFTGVSNLDECAQVCYSSVIGDAEVLGCGQDPSPACLCSKQGFIDGITQCSYGSCGAGGVAFADASIALLNSNCAAANPVVTPTPAPVGLENVPACGRKCINSMFANSLVAPISCATPDASCFCLSADFFNGVRDCSVPSCGGPNADSDAAIAFANSYCFVALQ</sequence>
<feature type="compositionally biased region" description="Low complexity" evidence="16">
    <location>
        <begin position="33"/>
        <end position="65"/>
    </location>
</feature>
<evidence type="ECO:0000256" key="8">
    <source>
        <dbReference type="ARBA" id="ARBA00022723"/>
    </source>
</evidence>
<feature type="binding site" description="axial binding residue" evidence="15">
    <location>
        <position position="359"/>
    </location>
    <ligand>
        <name>heme</name>
        <dbReference type="ChEBI" id="CHEBI:30413"/>
    </ligand>
    <ligandPart>
        <name>Fe</name>
        <dbReference type="ChEBI" id="CHEBI:18248"/>
    </ligandPart>
</feature>
<evidence type="ECO:0000259" key="18">
    <source>
        <dbReference type="PROSITE" id="PS52012"/>
    </source>
</evidence>
<evidence type="ECO:0000256" key="12">
    <source>
        <dbReference type="ARBA" id="ARBA00023157"/>
    </source>
</evidence>
<proteinExistence type="inferred from homology"/>
<feature type="domain" description="CFEM" evidence="18">
    <location>
        <begin position="308"/>
        <end position="404"/>
    </location>
</feature>
<dbReference type="GO" id="GO:0046872">
    <property type="term" value="F:metal ion binding"/>
    <property type="evidence" value="ECO:0007669"/>
    <property type="project" value="UniProtKB-UniRule"/>
</dbReference>
<keyword evidence="7" id="KW-0336">GPI-anchor</keyword>
<keyword evidence="4" id="KW-1003">Cell membrane</keyword>
<keyword evidence="20" id="KW-1185">Reference proteome</keyword>
<evidence type="ECO:0000256" key="13">
    <source>
        <dbReference type="ARBA" id="ARBA00023180"/>
    </source>
</evidence>
<dbReference type="STRING" id="196109.A0A136JG02"/>
<reference evidence="20" key="1">
    <citation type="submission" date="2016-02" db="EMBL/GenBank/DDBJ databases">
        <title>Draft genome sequence of Microdochium bolleyi, a fungal endophyte of beachgrass.</title>
        <authorList>
            <consortium name="DOE Joint Genome Institute"/>
            <person name="David A.S."/>
            <person name="May G."/>
            <person name="Haridas S."/>
            <person name="Lim J."/>
            <person name="Wang M."/>
            <person name="Labutti K."/>
            <person name="Lipzen A."/>
            <person name="Barry K."/>
            <person name="Grigoriev I.V."/>
        </authorList>
    </citation>
    <scope>NUCLEOTIDE SEQUENCE [LARGE SCALE GENOMIC DNA]</scope>
    <source>
        <strain evidence="20">J235TASD1</strain>
    </source>
</reference>